<feature type="repeat" description="PPR" evidence="2">
    <location>
        <begin position="149"/>
        <end position="183"/>
    </location>
</feature>
<dbReference type="InterPro" id="IPR046848">
    <property type="entry name" value="E_motif"/>
</dbReference>
<dbReference type="PROSITE" id="PS51375">
    <property type="entry name" value="PPR"/>
    <property type="match status" value="10"/>
</dbReference>
<dbReference type="FunFam" id="1.25.40.10:FF:000393">
    <property type="entry name" value="Pentatricopeptide repeat-containing protein At1g20230"/>
    <property type="match status" value="1"/>
</dbReference>
<keyword evidence="1" id="KW-0677">Repeat</keyword>
<feature type="repeat" description="PPR" evidence="2">
    <location>
        <begin position="456"/>
        <end position="490"/>
    </location>
</feature>
<dbReference type="InterPro" id="IPR046960">
    <property type="entry name" value="PPR_At4g14850-like_plant"/>
</dbReference>
<protein>
    <recommendedName>
        <fullName evidence="3">DYW domain-containing protein</fullName>
    </recommendedName>
</protein>
<dbReference type="InterPro" id="IPR011990">
    <property type="entry name" value="TPR-like_helical_dom_sf"/>
</dbReference>
<gene>
    <name evidence="4" type="ORF">HHK36_009071</name>
</gene>
<dbReference type="SUPFAM" id="SSF48452">
    <property type="entry name" value="TPR-like"/>
    <property type="match status" value="1"/>
</dbReference>
<dbReference type="GO" id="GO:0008270">
    <property type="term" value="F:zinc ion binding"/>
    <property type="evidence" value="ECO:0007669"/>
    <property type="project" value="InterPro"/>
</dbReference>
<dbReference type="InterPro" id="IPR002885">
    <property type="entry name" value="PPR_rpt"/>
</dbReference>
<evidence type="ECO:0000256" key="1">
    <source>
        <dbReference type="ARBA" id="ARBA00022737"/>
    </source>
</evidence>
<accession>A0A834ZB41</accession>
<feature type="repeat" description="PPR" evidence="2">
    <location>
        <begin position="753"/>
        <end position="783"/>
    </location>
</feature>
<dbReference type="EMBL" id="JABCRI010000006">
    <property type="protein sequence ID" value="KAF8404189.1"/>
    <property type="molecule type" value="Genomic_DNA"/>
</dbReference>
<dbReference type="Pfam" id="PF13041">
    <property type="entry name" value="PPR_2"/>
    <property type="match status" value="3"/>
</dbReference>
<dbReference type="PANTHER" id="PTHR47926">
    <property type="entry name" value="PENTATRICOPEPTIDE REPEAT-CONTAINING PROTEIN"/>
    <property type="match status" value="1"/>
</dbReference>
<feature type="repeat" description="PPR" evidence="2">
    <location>
        <begin position="616"/>
        <end position="650"/>
    </location>
</feature>
<dbReference type="AlphaFoldDB" id="A0A834ZB41"/>
<dbReference type="OMA" id="FECTDEK"/>
<sequence length="1022" mass="114198">MTLLHCGFLPYNPLSNVFPTNPSFNKLNNSPPKFECRATTARNVGSQAIRESKQVNPQTQLTAIAGNASNSNHRIENKDEIDECLYLLHRCNIDRTHTYECRQIHARVVKLGLFGSNCLIGNRLVILYSKNLSLLDDARRLFDEIPERTVEGYAALIGSYRRSQRWEDLVFLLGLMVHEGVQPDKFLVPTILKACSALEILKIGKMVHGYVLRKEMESDVFVGNALIDMYAKCGDLGTSRRVFDTMLERDVVSWTALFSAYMDAGLLDEARDIFESMRLDGVNPDIISWNALVSGFARNGETDMALQLVEEMRENGLKPGVSSWNGIISGCVQNGYFEDALDVFSKMLWLSEDPNAVTIASVLPACAGLRDMDFGKRVHAFSLKRDIWGNIFVEGSLIDMYSKCGRNEYAEKVFVEIENKNTAVWNEMIAAYVNEGKMRESVELLYSMQSDGLKPDVITYNTMLAGYARKGQKNEAFELLSEMVRKRLLPNIVSLNALISGFQQSGLSGDALKLFRVMQSPSNIINIDTDGSKANSGFPTEVLNVSIQPNSVTITGALAACADLYSRRQGKEIHGYILRNGFKPNIFITSALVDMYAKCYDMDSATKTFWRIEDRNTVSWNILMAGHSNNGQPHKALKLFQEMLGDGLEPSSITLMILLLSCSDIAALRLGRELHTYILKSGFDESNVSLASALVSMYAKCGSILEARHVFDSVVEKDVALWNAMISGHSIHGMAKDAIALFGQLESSGIDPDHITFTALLSACTHEGLVEEGWKYFNNMEDFYGIKPTLEHYTCMVGIMGGAGLLEEALDFMGRMPYAPDACMWATLLRACRVHSNPEIGERAANALFELEPSNASNYIVLSNIYAMAGMWDSARNLRSVMKGRGLMIIKECSFIDVDTTIYAFKGGDNSHPELEEILEMWDKVAIEMERAGFLPLDPVFGDEDELDIFSCLHSEKLAICFGIISSNAHRPIRISKNIRMCIDCHTSAKHISEIDEREIFVKDGCFYHHFKDGICSCQDKW</sequence>
<feature type="repeat" description="PPR" evidence="2">
    <location>
        <begin position="219"/>
        <end position="249"/>
    </location>
</feature>
<evidence type="ECO:0000256" key="2">
    <source>
        <dbReference type="PROSITE-ProRule" id="PRU00708"/>
    </source>
</evidence>
<proteinExistence type="predicted"/>
<comment type="caution">
    <text evidence="4">The sequence shown here is derived from an EMBL/GenBank/DDBJ whole genome shotgun (WGS) entry which is preliminary data.</text>
</comment>
<dbReference type="FunFam" id="1.25.40.10:FF:000436">
    <property type="entry name" value="Pentatricopeptide repeat-containing protein At5g39350 family"/>
    <property type="match status" value="1"/>
</dbReference>
<dbReference type="GO" id="GO:0009451">
    <property type="term" value="P:RNA modification"/>
    <property type="evidence" value="ECO:0007669"/>
    <property type="project" value="InterPro"/>
</dbReference>
<dbReference type="InterPro" id="IPR032867">
    <property type="entry name" value="DYW_dom"/>
</dbReference>
<dbReference type="Proteomes" id="UP000655225">
    <property type="component" value="Unassembled WGS sequence"/>
</dbReference>
<evidence type="ECO:0000313" key="4">
    <source>
        <dbReference type="EMBL" id="KAF8404189.1"/>
    </source>
</evidence>
<dbReference type="Pfam" id="PF01535">
    <property type="entry name" value="PPR"/>
    <property type="match status" value="4"/>
</dbReference>
<reference evidence="4 5" key="1">
    <citation type="submission" date="2020-04" db="EMBL/GenBank/DDBJ databases">
        <title>Plant Genome Project.</title>
        <authorList>
            <person name="Zhang R.-G."/>
        </authorList>
    </citation>
    <scope>NUCLEOTIDE SEQUENCE [LARGE SCALE GENOMIC DNA]</scope>
    <source>
        <strain evidence="4">YNK0</strain>
        <tissue evidence="4">Leaf</tissue>
    </source>
</reference>
<dbReference type="Pfam" id="PF20431">
    <property type="entry name" value="E_motif"/>
    <property type="match status" value="1"/>
</dbReference>
<dbReference type="NCBIfam" id="TIGR00756">
    <property type="entry name" value="PPR"/>
    <property type="match status" value="8"/>
</dbReference>
<feature type="repeat" description="PPR" evidence="2">
    <location>
        <begin position="320"/>
        <end position="354"/>
    </location>
</feature>
<feature type="repeat" description="PPR" evidence="2">
    <location>
        <begin position="285"/>
        <end position="319"/>
    </location>
</feature>
<evidence type="ECO:0000313" key="5">
    <source>
        <dbReference type="Proteomes" id="UP000655225"/>
    </source>
</evidence>
<feature type="repeat" description="PPR" evidence="2">
    <location>
        <begin position="250"/>
        <end position="284"/>
    </location>
</feature>
<dbReference type="Pfam" id="PF14432">
    <property type="entry name" value="DYW_deaminase"/>
    <property type="match status" value="1"/>
</dbReference>
<feature type="repeat" description="PPR" evidence="2">
    <location>
        <begin position="718"/>
        <end position="752"/>
    </location>
</feature>
<dbReference type="GO" id="GO:0003723">
    <property type="term" value="F:RNA binding"/>
    <property type="evidence" value="ECO:0007669"/>
    <property type="project" value="InterPro"/>
</dbReference>
<dbReference type="Gene3D" id="1.25.40.10">
    <property type="entry name" value="Tetratricopeptide repeat domain"/>
    <property type="match status" value="6"/>
</dbReference>
<dbReference type="PANTHER" id="PTHR47926:SF421">
    <property type="entry name" value="DYW DOMAIN-CONTAINING PROTEIN"/>
    <property type="match status" value="1"/>
</dbReference>
<feature type="domain" description="DYW" evidence="3">
    <location>
        <begin position="943"/>
        <end position="1022"/>
    </location>
</feature>
<dbReference type="OrthoDB" id="185373at2759"/>
<keyword evidence="5" id="KW-1185">Reference proteome</keyword>
<evidence type="ECO:0000259" key="3">
    <source>
        <dbReference type="Pfam" id="PF14432"/>
    </source>
</evidence>
<organism evidence="4 5">
    <name type="scientific">Tetracentron sinense</name>
    <name type="common">Spur-leaf</name>
    <dbReference type="NCBI Taxonomy" id="13715"/>
    <lineage>
        <taxon>Eukaryota</taxon>
        <taxon>Viridiplantae</taxon>
        <taxon>Streptophyta</taxon>
        <taxon>Embryophyta</taxon>
        <taxon>Tracheophyta</taxon>
        <taxon>Spermatophyta</taxon>
        <taxon>Magnoliopsida</taxon>
        <taxon>Trochodendrales</taxon>
        <taxon>Trochodendraceae</taxon>
        <taxon>Tetracentron</taxon>
    </lineage>
</organism>
<name>A0A834ZB41_TETSI</name>
<feature type="repeat" description="PPR" evidence="2">
    <location>
        <begin position="421"/>
        <end position="455"/>
    </location>
</feature>
<dbReference type="FunFam" id="1.25.40.10:FF:000378">
    <property type="entry name" value="Pentatricopeptide repeat-containing protein mitochondrial"/>
    <property type="match status" value="1"/>
</dbReference>
<dbReference type="Pfam" id="PF13812">
    <property type="entry name" value="PPR_3"/>
    <property type="match status" value="1"/>
</dbReference>